<reference evidence="3" key="1">
    <citation type="submission" date="2022-11" db="UniProtKB">
        <authorList>
            <consortium name="WormBaseParasite"/>
        </authorList>
    </citation>
    <scope>IDENTIFICATION</scope>
</reference>
<accession>A0A914GY19</accession>
<evidence type="ECO:0000313" key="2">
    <source>
        <dbReference type="Proteomes" id="UP000887572"/>
    </source>
</evidence>
<protein>
    <submittedName>
        <fullName evidence="3">Uncharacterized protein</fullName>
    </submittedName>
</protein>
<organism evidence="2 3">
    <name type="scientific">Globodera rostochiensis</name>
    <name type="common">Golden nematode worm</name>
    <name type="synonym">Heterodera rostochiensis</name>
    <dbReference type="NCBI Taxonomy" id="31243"/>
    <lineage>
        <taxon>Eukaryota</taxon>
        <taxon>Metazoa</taxon>
        <taxon>Ecdysozoa</taxon>
        <taxon>Nematoda</taxon>
        <taxon>Chromadorea</taxon>
        <taxon>Rhabditida</taxon>
        <taxon>Tylenchina</taxon>
        <taxon>Tylenchomorpha</taxon>
        <taxon>Tylenchoidea</taxon>
        <taxon>Heteroderidae</taxon>
        <taxon>Heteroderinae</taxon>
        <taxon>Globodera</taxon>
    </lineage>
</organism>
<keyword evidence="2" id="KW-1185">Reference proteome</keyword>
<evidence type="ECO:0000313" key="3">
    <source>
        <dbReference type="WBParaSite" id="Gr19_v10_g11431.t1"/>
    </source>
</evidence>
<dbReference type="WBParaSite" id="Gr19_v10_g11431.t1">
    <property type="protein sequence ID" value="Gr19_v10_g11431.t1"/>
    <property type="gene ID" value="Gr19_v10_g11431"/>
</dbReference>
<proteinExistence type="predicted"/>
<dbReference type="Proteomes" id="UP000887572">
    <property type="component" value="Unplaced"/>
</dbReference>
<sequence length="296" mass="33232">MSQQNQSHDTTSFQMEVEQRLPRFVLDEIFKAKEEEADWSSNKLKDRLQTILRRKEQIDCLQPKSSPARPPYSPNPGAHAHPSPSFDQPSVLLKCVRVTFFNPENETLSQSGVLLLDDGSTNSYISSQAAEAVKLTLTPTSICLGVFNSPDLIVKANAVQHLTQLTLFVPFTPELLDCRDLLPNLVTARPVILLGSDYYYELEPISTGRLPSGQHLTQTNLGLLIAGRAFPCPPNKKFTNEIEFAENRYQVKFPFINPPSTLSLPTNFGLCWGRLRKTRGPTHSVPRLEVCHNRGY</sequence>
<feature type="region of interest" description="Disordered" evidence="1">
    <location>
        <begin position="59"/>
        <end position="85"/>
    </location>
</feature>
<dbReference type="AlphaFoldDB" id="A0A914GY19"/>
<evidence type="ECO:0000256" key="1">
    <source>
        <dbReference type="SAM" id="MobiDB-lite"/>
    </source>
</evidence>
<name>A0A914GY19_GLORO</name>